<evidence type="ECO:0000256" key="4">
    <source>
        <dbReference type="ARBA" id="ARBA00022989"/>
    </source>
</evidence>
<reference evidence="9 10" key="1">
    <citation type="submission" date="2016-07" db="EMBL/GenBank/DDBJ databases">
        <title>Pervasive Adenine N6-methylation of Active Genes in Fungi.</title>
        <authorList>
            <consortium name="DOE Joint Genome Institute"/>
            <person name="Mondo S.J."/>
            <person name="Dannebaum R.O."/>
            <person name="Kuo R.C."/>
            <person name="Labutti K."/>
            <person name="Haridas S."/>
            <person name="Kuo A."/>
            <person name="Salamov A."/>
            <person name="Ahrendt S.R."/>
            <person name="Lipzen A."/>
            <person name="Sullivan W."/>
            <person name="Andreopoulos W.B."/>
            <person name="Clum A."/>
            <person name="Lindquist E."/>
            <person name="Daum C."/>
            <person name="Ramamoorthy G.K."/>
            <person name="Gryganskyi A."/>
            <person name="Culley D."/>
            <person name="Magnuson J.K."/>
            <person name="James T.Y."/>
            <person name="O'Malley M.A."/>
            <person name="Stajich J.E."/>
            <person name="Spatafora J.W."/>
            <person name="Visel A."/>
            <person name="Grigoriev I.V."/>
        </authorList>
    </citation>
    <scope>NUCLEOTIDE SEQUENCE [LARGE SCALE GENOMIC DNA]</scope>
    <source>
        <strain evidence="9 10">62-1032</strain>
    </source>
</reference>
<evidence type="ECO:0000259" key="8">
    <source>
        <dbReference type="PROSITE" id="PS50850"/>
    </source>
</evidence>
<feature type="domain" description="Major facilitator superfamily (MFS) profile" evidence="8">
    <location>
        <begin position="96"/>
        <end position="543"/>
    </location>
</feature>
<keyword evidence="10" id="KW-1185">Reference proteome</keyword>
<proteinExistence type="predicted"/>
<comment type="caution">
    <text evidence="9">The sequence shown here is derived from an EMBL/GenBank/DDBJ whole genome shotgun (WGS) entry which is preliminary data.</text>
</comment>
<sequence>MLQLETTTSNRTEAPLPSSTAFPSTAVSPAVNPQIPLKVDKAREEDAISEKTAYGDEAGPEKVQNGVSKEEASRAAGFGLESPPYTIWSRQAQWAIVSLLMTASLFSPLSANSYIPAIPLVADELGVSTQAVNLSVTLFLVFQGVTPTFWGAICDVRGRRPVYILTFTVYVAACIGLSQTTSYGVLLALRCIQAAGSASVVALGNGSVGDLAPRETRGTYVGMLSMGAMLGPCIGPVAGGLLADRWGWQSIFTFLAVFGGLVLLLMIFFLPETLRALVGNGSIPAEGINRSLFSIIMNRRRRHQRDVPVSTIALPPRKRWSDIDWLASLKMFREKDVLLVLTYNSLFYALFYCVITSTSTSFKATYHLSETKLGLCYLATGGGMILASAVNGPRLTRSYRAIAAEEKRKAEEEGVVADPADFPIDRARLEHLPYALVLMLGSVIVYGWTVERAVHLAVPLVAQLFIGFASMTTFSSCTCLLIDLFPKSSASATASNNLYRCLTGAAGTALIDPILAALGPGWSFTMLSLILFLFSPLLLLQRRYGSSIRREREAREAAREAAREQRTEGKA</sequence>
<dbReference type="Gene3D" id="1.20.1250.20">
    <property type="entry name" value="MFS general substrate transporter like domains"/>
    <property type="match status" value="1"/>
</dbReference>
<feature type="transmembrane region" description="Helical" evidence="7">
    <location>
        <begin position="497"/>
        <end position="516"/>
    </location>
</feature>
<name>A0A1Y2FWJ6_9BASI</name>
<dbReference type="SUPFAM" id="SSF103473">
    <property type="entry name" value="MFS general substrate transporter"/>
    <property type="match status" value="1"/>
</dbReference>
<feature type="compositionally biased region" description="Polar residues" evidence="6">
    <location>
        <begin position="1"/>
        <end position="27"/>
    </location>
</feature>
<evidence type="ECO:0000256" key="3">
    <source>
        <dbReference type="ARBA" id="ARBA00022692"/>
    </source>
</evidence>
<dbReference type="PANTHER" id="PTHR23502">
    <property type="entry name" value="MAJOR FACILITATOR SUPERFAMILY"/>
    <property type="match status" value="1"/>
</dbReference>
<dbReference type="EMBL" id="MCGR01000010">
    <property type="protein sequence ID" value="ORY88407.1"/>
    <property type="molecule type" value="Genomic_DNA"/>
</dbReference>
<feature type="transmembrane region" description="Helical" evidence="7">
    <location>
        <begin position="522"/>
        <end position="540"/>
    </location>
</feature>
<feature type="transmembrane region" description="Helical" evidence="7">
    <location>
        <begin position="432"/>
        <end position="449"/>
    </location>
</feature>
<feature type="transmembrane region" description="Helical" evidence="7">
    <location>
        <begin position="92"/>
        <end position="111"/>
    </location>
</feature>
<dbReference type="InParanoid" id="A0A1Y2FWJ6"/>
<feature type="transmembrane region" description="Helical" evidence="7">
    <location>
        <begin position="371"/>
        <end position="390"/>
    </location>
</feature>
<dbReference type="PANTHER" id="PTHR23502:SF51">
    <property type="entry name" value="QUINIDINE RESISTANCE PROTEIN 1-RELATED"/>
    <property type="match status" value="1"/>
</dbReference>
<evidence type="ECO:0000256" key="6">
    <source>
        <dbReference type="SAM" id="MobiDB-lite"/>
    </source>
</evidence>
<evidence type="ECO:0000256" key="1">
    <source>
        <dbReference type="ARBA" id="ARBA00004141"/>
    </source>
</evidence>
<feature type="transmembrane region" description="Helical" evidence="7">
    <location>
        <begin position="162"/>
        <end position="181"/>
    </location>
</feature>
<protein>
    <submittedName>
        <fullName evidence="9">Major facilitator superfamily domain-containing protein</fullName>
    </submittedName>
</protein>
<dbReference type="InterPro" id="IPR011701">
    <property type="entry name" value="MFS"/>
</dbReference>
<feature type="transmembrane region" description="Helical" evidence="7">
    <location>
        <begin position="248"/>
        <end position="270"/>
    </location>
</feature>
<feature type="transmembrane region" description="Helical" evidence="7">
    <location>
        <begin position="220"/>
        <end position="242"/>
    </location>
</feature>
<dbReference type="STRING" id="106004.A0A1Y2FWJ6"/>
<gene>
    <name evidence="9" type="ORF">BCR35DRAFT_276766</name>
</gene>
<dbReference type="InterPro" id="IPR020846">
    <property type="entry name" value="MFS_dom"/>
</dbReference>
<evidence type="ECO:0000256" key="5">
    <source>
        <dbReference type="ARBA" id="ARBA00023136"/>
    </source>
</evidence>
<dbReference type="PROSITE" id="PS50850">
    <property type="entry name" value="MFS"/>
    <property type="match status" value="1"/>
</dbReference>
<feature type="transmembrane region" description="Helical" evidence="7">
    <location>
        <begin position="131"/>
        <end position="150"/>
    </location>
</feature>
<accession>A0A1Y2FWJ6</accession>
<organism evidence="9 10">
    <name type="scientific">Leucosporidium creatinivorum</name>
    <dbReference type="NCBI Taxonomy" id="106004"/>
    <lineage>
        <taxon>Eukaryota</taxon>
        <taxon>Fungi</taxon>
        <taxon>Dikarya</taxon>
        <taxon>Basidiomycota</taxon>
        <taxon>Pucciniomycotina</taxon>
        <taxon>Microbotryomycetes</taxon>
        <taxon>Leucosporidiales</taxon>
        <taxon>Leucosporidium</taxon>
    </lineage>
</organism>
<dbReference type="InterPro" id="IPR036259">
    <property type="entry name" value="MFS_trans_sf"/>
</dbReference>
<feature type="transmembrane region" description="Helical" evidence="7">
    <location>
        <begin position="461"/>
        <end position="485"/>
    </location>
</feature>
<comment type="subcellular location">
    <subcellularLocation>
        <location evidence="1">Membrane</location>
        <topology evidence="1">Multi-pass membrane protein</topology>
    </subcellularLocation>
</comment>
<dbReference type="Proteomes" id="UP000193467">
    <property type="component" value="Unassembled WGS sequence"/>
</dbReference>
<dbReference type="GO" id="GO:0022857">
    <property type="term" value="F:transmembrane transporter activity"/>
    <property type="evidence" value="ECO:0007669"/>
    <property type="project" value="InterPro"/>
</dbReference>
<keyword evidence="5 7" id="KW-0472">Membrane</keyword>
<dbReference type="OrthoDB" id="440553at2759"/>
<feature type="transmembrane region" description="Helical" evidence="7">
    <location>
        <begin position="187"/>
        <end position="208"/>
    </location>
</feature>
<feature type="transmembrane region" description="Helical" evidence="7">
    <location>
        <begin position="337"/>
        <end position="359"/>
    </location>
</feature>
<evidence type="ECO:0000313" key="9">
    <source>
        <dbReference type="EMBL" id="ORY88407.1"/>
    </source>
</evidence>
<dbReference type="AlphaFoldDB" id="A0A1Y2FWJ6"/>
<evidence type="ECO:0000256" key="2">
    <source>
        <dbReference type="ARBA" id="ARBA00022448"/>
    </source>
</evidence>
<keyword evidence="2" id="KW-0813">Transport</keyword>
<dbReference type="GO" id="GO:0005886">
    <property type="term" value="C:plasma membrane"/>
    <property type="evidence" value="ECO:0007669"/>
    <property type="project" value="TreeGrafter"/>
</dbReference>
<feature type="region of interest" description="Disordered" evidence="6">
    <location>
        <begin position="1"/>
        <end position="39"/>
    </location>
</feature>
<dbReference type="Pfam" id="PF07690">
    <property type="entry name" value="MFS_1"/>
    <property type="match status" value="1"/>
</dbReference>
<dbReference type="FunFam" id="1.20.1720.10:FF:000009">
    <property type="entry name" value="MFS multidrug transporter"/>
    <property type="match status" value="1"/>
</dbReference>
<keyword evidence="4 7" id="KW-1133">Transmembrane helix</keyword>
<evidence type="ECO:0000256" key="7">
    <source>
        <dbReference type="SAM" id="Phobius"/>
    </source>
</evidence>
<evidence type="ECO:0000313" key="10">
    <source>
        <dbReference type="Proteomes" id="UP000193467"/>
    </source>
</evidence>
<keyword evidence="3 7" id="KW-0812">Transmembrane</keyword>